<organism evidence="4 5">
    <name type="scientific">Actibacterium pelagium</name>
    <dbReference type="NCBI Taxonomy" id="2029103"/>
    <lineage>
        <taxon>Bacteria</taxon>
        <taxon>Pseudomonadati</taxon>
        <taxon>Pseudomonadota</taxon>
        <taxon>Alphaproteobacteria</taxon>
        <taxon>Rhodobacterales</taxon>
        <taxon>Roseobacteraceae</taxon>
        <taxon>Actibacterium</taxon>
    </lineage>
</organism>
<dbReference type="NCBIfam" id="NF011990">
    <property type="entry name" value="PRK15446.2-6"/>
    <property type="match status" value="1"/>
</dbReference>
<keyword evidence="5" id="KW-1185">Reference proteome</keyword>
<dbReference type="OrthoDB" id="9785413at2"/>
<name>A0A917AHB7_9RHOB</name>
<comment type="caution">
    <text evidence="4">The sequence shown here is derived from an EMBL/GenBank/DDBJ whole genome shotgun (WGS) entry which is preliminary data.</text>
</comment>
<evidence type="ECO:0000259" key="3">
    <source>
        <dbReference type="Pfam" id="PF07969"/>
    </source>
</evidence>
<sequence length="377" mass="40478">MHLTLENAEALLPGGLQPTSVSIENGLIVMGKGRSVDLTGCRIFPGIVDLHGDGFERHLAPRRGAMMDMSEGLFAVDAELAANGITTAVLAQFWSYEGGMRRPEFAQKLVNALLQVGDDLLTDMPLQLRLETHLIDEYPDAEALIDRAGIKYVVFNDHLPHDALEKGKRPPRLTGQALKSRRSPEAHWALLQELHNRGPEVPKALAALAARLRDKGVQLGSHDDATPEERSAFREMGARIAEFPETREAAEAAQSAGDPIVLGAPNVMRGGSHAGNVAAAELIKDGLCDAIVSDYHYPSVRRAAVQLADTLGLEAAWRLVSERPAEILGLTDRGRIEPGLRADLVVLDPKGRVGATFSAGQLAFARGAIAARIMGTG</sequence>
<dbReference type="Gene3D" id="2.30.40.10">
    <property type="entry name" value="Urease, subunit C, domain 1"/>
    <property type="match status" value="1"/>
</dbReference>
<accession>A0A917AHB7</accession>
<dbReference type="Proteomes" id="UP000606730">
    <property type="component" value="Unassembled WGS sequence"/>
</dbReference>
<dbReference type="GO" id="GO:0008448">
    <property type="term" value="F:N-acetylglucosamine-6-phosphate deacetylase activity"/>
    <property type="evidence" value="ECO:0007669"/>
    <property type="project" value="TreeGrafter"/>
</dbReference>
<dbReference type="Gene3D" id="3.20.20.140">
    <property type="entry name" value="Metal-dependent hydrolases"/>
    <property type="match status" value="1"/>
</dbReference>
<evidence type="ECO:0000313" key="5">
    <source>
        <dbReference type="Proteomes" id="UP000606730"/>
    </source>
</evidence>
<dbReference type="InterPro" id="IPR032466">
    <property type="entry name" value="Metal_Hydrolase"/>
</dbReference>
<dbReference type="NCBIfam" id="NF011987">
    <property type="entry name" value="PRK15446.2-3"/>
    <property type="match status" value="1"/>
</dbReference>
<dbReference type="RefSeq" id="WP_095594903.1">
    <property type="nucleotide sequence ID" value="NZ_BMKN01000002.1"/>
</dbReference>
<dbReference type="AlphaFoldDB" id="A0A917AHB7"/>
<dbReference type="GO" id="GO:0006046">
    <property type="term" value="P:N-acetylglucosamine catabolic process"/>
    <property type="evidence" value="ECO:0007669"/>
    <property type="project" value="TreeGrafter"/>
</dbReference>
<evidence type="ECO:0000256" key="2">
    <source>
        <dbReference type="ARBA" id="ARBA00022801"/>
    </source>
</evidence>
<dbReference type="PANTHER" id="PTHR11113:SF14">
    <property type="entry name" value="N-ACETYLGLUCOSAMINE-6-PHOSPHATE DEACETYLASE"/>
    <property type="match status" value="1"/>
</dbReference>
<dbReference type="EMBL" id="BMKN01000002">
    <property type="protein sequence ID" value="GGE51600.1"/>
    <property type="molecule type" value="Genomic_DNA"/>
</dbReference>
<reference evidence="4" key="1">
    <citation type="journal article" date="2014" name="Int. J. Syst. Evol. Microbiol.">
        <title>Complete genome sequence of Corynebacterium casei LMG S-19264T (=DSM 44701T), isolated from a smear-ripened cheese.</title>
        <authorList>
            <consortium name="US DOE Joint Genome Institute (JGI-PGF)"/>
            <person name="Walter F."/>
            <person name="Albersmeier A."/>
            <person name="Kalinowski J."/>
            <person name="Ruckert C."/>
        </authorList>
    </citation>
    <scope>NUCLEOTIDE SEQUENCE</scope>
    <source>
        <strain evidence="4">CGMCC 1.16012</strain>
    </source>
</reference>
<proteinExistence type="inferred from homology"/>
<protein>
    <submittedName>
        <fullName evidence="4">Alpha-D-ribose 1-methylphosphonate 5-triphosphate diphosphatase</fullName>
    </submittedName>
</protein>
<feature type="domain" description="Amidohydrolase 3" evidence="3">
    <location>
        <begin position="201"/>
        <end position="349"/>
    </location>
</feature>
<comment type="similarity">
    <text evidence="1">Belongs to the metallo-dependent hydrolases superfamily. NagA family.</text>
</comment>
<dbReference type="SUPFAM" id="SSF51556">
    <property type="entry name" value="Metallo-dependent hydrolases"/>
    <property type="match status" value="1"/>
</dbReference>
<dbReference type="InterPro" id="IPR013108">
    <property type="entry name" value="Amidohydro_3"/>
</dbReference>
<dbReference type="InterPro" id="IPR011059">
    <property type="entry name" value="Metal-dep_hydrolase_composite"/>
</dbReference>
<dbReference type="InterPro" id="IPR012696">
    <property type="entry name" value="PhnM"/>
</dbReference>
<dbReference type="SUPFAM" id="SSF51338">
    <property type="entry name" value="Composite domain of metallo-dependent hydrolases"/>
    <property type="match status" value="1"/>
</dbReference>
<reference evidence="4" key="2">
    <citation type="submission" date="2020-09" db="EMBL/GenBank/DDBJ databases">
        <authorList>
            <person name="Sun Q."/>
            <person name="Zhou Y."/>
        </authorList>
    </citation>
    <scope>NUCLEOTIDE SEQUENCE</scope>
    <source>
        <strain evidence="4">CGMCC 1.16012</strain>
    </source>
</reference>
<evidence type="ECO:0000313" key="4">
    <source>
        <dbReference type="EMBL" id="GGE51600.1"/>
    </source>
</evidence>
<dbReference type="PANTHER" id="PTHR11113">
    <property type="entry name" value="N-ACETYLGLUCOSAMINE-6-PHOSPHATE DEACETYLASE"/>
    <property type="match status" value="1"/>
</dbReference>
<dbReference type="Pfam" id="PF07969">
    <property type="entry name" value="Amidohydro_3"/>
    <property type="match status" value="1"/>
</dbReference>
<keyword evidence="2" id="KW-0378">Hydrolase</keyword>
<dbReference type="GO" id="GO:0019700">
    <property type="term" value="P:organic phosphonate catabolic process"/>
    <property type="evidence" value="ECO:0007669"/>
    <property type="project" value="InterPro"/>
</dbReference>
<evidence type="ECO:0000256" key="1">
    <source>
        <dbReference type="ARBA" id="ARBA00010716"/>
    </source>
</evidence>
<gene>
    <name evidence="4" type="primary">phnM</name>
    <name evidence="4" type="ORF">GCM10011517_19150</name>
</gene>
<dbReference type="PIRSF" id="PIRSF038971">
    <property type="entry name" value="PhnM"/>
    <property type="match status" value="1"/>
</dbReference>